<dbReference type="OrthoDB" id="2269335at2759"/>
<accession>A0A168P7P1</accession>
<dbReference type="EMBL" id="AMYB01000002">
    <property type="protein sequence ID" value="OAD07295.1"/>
    <property type="molecule type" value="Genomic_DNA"/>
</dbReference>
<reference evidence="1 2" key="1">
    <citation type="submission" date="2015-06" db="EMBL/GenBank/DDBJ databases">
        <title>Expansion of signal transduction pathways in fungi by whole-genome duplication.</title>
        <authorList>
            <consortium name="DOE Joint Genome Institute"/>
            <person name="Corrochano L.M."/>
            <person name="Kuo A."/>
            <person name="Marcet-Houben M."/>
            <person name="Polaino S."/>
            <person name="Salamov A."/>
            <person name="Villalobos J.M."/>
            <person name="Alvarez M.I."/>
            <person name="Avalos J."/>
            <person name="Benito E.P."/>
            <person name="Benoit I."/>
            <person name="Burger G."/>
            <person name="Camino L.P."/>
            <person name="Canovas D."/>
            <person name="Cerda-Olmedo E."/>
            <person name="Cheng J.-F."/>
            <person name="Dominguez A."/>
            <person name="Elias M."/>
            <person name="Eslava A.P."/>
            <person name="Glaser F."/>
            <person name="Grimwood J."/>
            <person name="Gutierrez G."/>
            <person name="Heitman J."/>
            <person name="Henrissat B."/>
            <person name="Iturriaga E.A."/>
            <person name="Lang B.F."/>
            <person name="Lavin J.L."/>
            <person name="Lee S."/>
            <person name="Li W."/>
            <person name="Lindquist E."/>
            <person name="Lopez-Garcia S."/>
            <person name="Luque E.M."/>
            <person name="Marcos A.T."/>
            <person name="Martin J."/>
            <person name="Mccluskey K."/>
            <person name="Medina H.R."/>
            <person name="Miralles-Duran A."/>
            <person name="Miyazaki A."/>
            <person name="Munoz-Torres E."/>
            <person name="Oguiza J.A."/>
            <person name="Ohm R."/>
            <person name="Olmedo M."/>
            <person name="Orejas M."/>
            <person name="Ortiz-Castellanos L."/>
            <person name="Pisabarro A.G."/>
            <person name="Rodriguez-Romero J."/>
            <person name="Ruiz-Herrera J."/>
            <person name="Ruiz-Vazquez R."/>
            <person name="Sanz C."/>
            <person name="Schackwitz W."/>
            <person name="Schmutz J."/>
            <person name="Shahriari M."/>
            <person name="Shelest E."/>
            <person name="Silva-Franco F."/>
            <person name="Soanes D."/>
            <person name="Syed K."/>
            <person name="Tagua V.G."/>
            <person name="Talbot N.J."/>
            <person name="Thon M."/>
            <person name="De Vries R.P."/>
            <person name="Wiebenga A."/>
            <person name="Yadav J.S."/>
            <person name="Braun E.L."/>
            <person name="Baker S."/>
            <person name="Garre V."/>
            <person name="Horwitz B."/>
            <person name="Torres-Martinez S."/>
            <person name="Idnurm A."/>
            <person name="Herrera-Estrella A."/>
            <person name="Gabaldon T."/>
            <person name="Grigoriev I.V."/>
        </authorList>
    </citation>
    <scope>NUCLEOTIDE SEQUENCE [LARGE SCALE GENOMIC DNA]</scope>
    <source>
        <strain evidence="1 2">CBS 277.49</strain>
    </source>
</reference>
<comment type="caution">
    <text evidence="1">The sequence shown here is derived from an EMBL/GenBank/DDBJ whole genome shotgun (WGS) entry which is preliminary data.</text>
</comment>
<gene>
    <name evidence="1" type="ORF">MUCCIDRAFT_107899</name>
</gene>
<keyword evidence="2" id="KW-1185">Reference proteome</keyword>
<evidence type="ECO:0000313" key="2">
    <source>
        <dbReference type="Proteomes" id="UP000077051"/>
    </source>
</evidence>
<dbReference type="Proteomes" id="UP000077051">
    <property type="component" value="Unassembled WGS sequence"/>
</dbReference>
<name>A0A168P7P1_MUCCL</name>
<sequence>MNNTQWENGHNEDWYYRVNLYGDLFDSLFNCTNSYKTKRSECHNSQTIKSMREAGSLDEEERYVKLNFIYKTFRGVEDVFFREDKPRMKPSKNDMEKANALRRNTLIYWSKLLVYLECSKHFVALSCHFSRSKLRVTATKLIDKSFIVVWLKEASIPNSTNNTAALADFMATVINLKDGDGQL</sequence>
<evidence type="ECO:0000313" key="1">
    <source>
        <dbReference type="EMBL" id="OAD07295.1"/>
    </source>
</evidence>
<proteinExistence type="predicted"/>
<dbReference type="VEuPathDB" id="FungiDB:MUCCIDRAFT_107899"/>
<protein>
    <submittedName>
        <fullName evidence="1">Uncharacterized protein</fullName>
    </submittedName>
</protein>
<dbReference type="AlphaFoldDB" id="A0A168P7P1"/>
<organism evidence="1 2">
    <name type="scientific">Mucor lusitanicus CBS 277.49</name>
    <dbReference type="NCBI Taxonomy" id="747725"/>
    <lineage>
        <taxon>Eukaryota</taxon>
        <taxon>Fungi</taxon>
        <taxon>Fungi incertae sedis</taxon>
        <taxon>Mucoromycota</taxon>
        <taxon>Mucoromycotina</taxon>
        <taxon>Mucoromycetes</taxon>
        <taxon>Mucorales</taxon>
        <taxon>Mucorineae</taxon>
        <taxon>Mucoraceae</taxon>
        <taxon>Mucor</taxon>
    </lineage>
</organism>